<protein>
    <recommendedName>
        <fullName evidence="5">ZP domain-containing protein</fullName>
    </recommendedName>
</protein>
<feature type="domain" description="ZP" evidence="5">
    <location>
        <begin position="15"/>
        <end position="269"/>
    </location>
</feature>
<evidence type="ECO:0000313" key="7">
    <source>
        <dbReference type="Proteomes" id="UP001178461"/>
    </source>
</evidence>
<dbReference type="InterPro" id="IPR048290">
    <property type="entry name" value="ZP_chr"/>
</dbReference>
<keyword evidence="2" id="KW-1015">Disulfide bond</keyword>
<dbReference type="PANTHER" id="PTHR14002:SF50">
    <property type="entry name" value="ALPHA-TECTORIN-LIKE-RELATED"/>
    <property type="match status" value="1"/>
</dbReference>
<dbReference type="PANTHER" id="PTHR14002">
    <property type="entry name" value="ENDOGLIN/TGF-BETA RECEPTOR TYPE III"/>
    <property type="match status" value="1"/>
</dbReference>
<dbReference type="Gene3D" id="2.60.40.3210">
    <property type="entry name" value="Zona pellucida, ZP-N domain"/>
    <property type="match status" value="1"/>
</dbReference>
<keyword evidence="4" id="KW-0812">Transmembrane</keyword>
<dbReference type="Proteomes" id="UP001178461">
    <property type="component" value="Chromosome 3"/>
</dbReference>
<reference evidence="6" key="1">
    <citation type="submission" date="2022-12" db="EMBL/GenBank/DDBJ databases">
        <authorList>
            <person name="Alioto T."/>
            <person name="Alioto T."/>
            <person name="Gomez Garrido J."/>
        </authorList>
    </citation>
    <scope>NUCLEOTIDE SEQUENCE</scope>
</reference>
<keyword evidence="1" id="KW-0732">Signal</keyword>
<evidence type="ECO:0000256" key="2">
    <source>
        <dbReference type="ARBA" id="ARBA00023157"/>
    </source>
</evidence>
<dbReference type="InterPro" id="IPR055355">
    <property type="entry name" value="ZP-C"/>
</dbReference>
<keyword evidence="4" id="KW-0472">Membrane</keyword>
<feature type="transmembrane region" description="Helical" evidence="4">
    <location>
        <begin position="309"/>
        <end position="331"/>
    </location>
</feature>
<keyword evidence="7" id="KW-1185">Reference proteome</keyword>
<dbReference type="Pfam" id="PF00100">
    <property type="entry name" value="Zona_pellucida"/>
    <property type="match status" value="1"/>
</dbReference>
<dbReference type="SMART" id="SM00241">
    <property type="entry name" value="ZP"/>
    <property type="match status" value="1"/>
</dbReference>
<dbReference type="Pfam" id="PF23344">
    <property type="entry name" value="ZP-N"/>
    <property type="match status" value="1"/>
</dbReference>
<keyword evidence="3" id="KW-0325">Glycoprotein</keyword>
<dbReference type="PROSITE" id="PS51034">
    <property type="entry name" value="ZP_2"/>
    <property type="match status" value="1"/>
</dbReference>
<evidence type="ECO:0000259" key="5">
    <source>
        <dbReference type="PROSITE" id="PS51034"/>
    </source>
</evidence>
<organism evidence="6 7">
    <name type="scientific">Podarcis lilfordi</name>
    <name type="common">Lilford's wall lizard</name>
    <dbReference type="NCBI Taxonomy" id="74358"/>
    <lineage>
        <taxon>Eukaryota</taxon>
        <taxon>Metazoa</taxon>
        <taxon>Chordata</taxon>
        <taxon>Craniata</taxon>
        <taxon>Vertebrata</taxon>
        <taxon>Euteleostomi</taxon>
        <taxon>Lepidosauria</taxon>
        <taxon>Squamata</taxon>
        <taxon>Bifurcata</taxon>
        <taxon>Unidentata</taxon>
        <taxon>Episquamata</taxon>
        <taxon>Laterata</taxon>
        <taxon>Lacertibaenia</taxon>
        <taxon>Lacertidae</taxon>
        <taxon>Podarcis</taxon>
    </lineage>
</organism>
<dbReference type="InterPro" id="IPR001507">
    <property type="entry name" value="ZP_dom"/>
</dbReference>
<dbReference type="EMBL" id="OX395128">
    <property type="protein sequence ID" value="CAI5770241.1"/>
    <property type="molecule type" value="Genomic_DNA"/>
</dbReference>
<dbReference type="PRINTS" id="PR00023">
    <property type="entry name" value="ZPELLUCIDA"/>
</dbReference>
<accession>A0AA35K1U4</accession>
<keyword evidence="4" id="KW-1133">Transmembrane helix</keyword>
<evidence type="ECO:0000256" key="4">
    <source>
        <dbReference type="SAM" id="Phobius"/>
    </source>
</evidence>
<proteinExistence type="predicted"/>
<dbReference type="InterPro" id="IPR055356">
    <property type="entry name" value="ZP-N"/>
</dbReference>
<name>A0AA35K1U4_9SAUR</name>
<dbReference type="InterPro" id="IPR042235">
    <property type="entry name" value="ZP-C_dom"/>
</dbReference>
<evidence type="ECO:0000256" key="1">
    <source>
        <dbReference type="ARBA" id="ARBA00022729"/>
    </source>
</evidence>
<dbReference type="Gene3D" id="2.60.40.4100">
    <property type="entry name" value="Zona pellucida, ZP-C domain"/>
    <property type="match status" value="1"/>
</dbReference>
<evidence type="ECO:0000256" key="3">
    <source>
        <dbReference type="ARBA" id="ARBA00023180"/>
    </source>
</evidence>
<gene>
    <name evidence="6" type="ORF">PODLI_1B006156</name>
</gene>
<sequence>MVILHTDTEINETIICTKDLIEVEIPSAFFLSKNPPILVSDLHLNDPACHGTQVGNLYIFSIKTNFTDCGTRMDSDGAHIIFINTIQNHLSDIITRTFINITFACRYPINYMVQQPNGENKISVDIRTITLNTEDGNFSVSMMLYKDQHFEDMWTTIPFLTLEDNVFVKVKMVPGNLIIRLENCWSTPTKDPVHAVQYSFIRDSCPQFVKDETLSVITNGEGEEALFRIQMFKFVGIAYNHVFLHCTVQICHGTTAACKPNCTDDSLTRTKREVPPFSSHMVSYGPIKRKVADNEETNVDRGKLLPVDILILSGILMAVLVTTVVFGNLFLQSRRTYPTMQAQLTMSRFLNSEVPS</sequence>
<evidence type="ECO:0000313" key="6">
    <source>
        <dbReference type="EMBL" id="CAI5770241.1"/>
    </source>
</evidence>
<dbReference type="AlphaFoldDB" id="A0AA35K1U4"/>